<dbReference type="Proteomes" id="UP000509448">
    <property type="component" value="Chromosome"/>
</dbReference>
<dbReference type="CDD" id="cd06558">
    <property type="entry name" value="crotonase-like"/>
    <property type="match status" value="1"/>
</dbReference>
<dbReference type="GO" id="GO:0006635">
    <property type="term" value="P:fatty acid beta-oxidation"/>
    <property type="evidence" value="ECO:0007669"/>
    <property type="project" value="TreeGrafter"/>
</dbReference>
<dbReference type="KEGG" id="ccai:NAS2_0967"/>
<dbReference type="RefSeq" id="WP_174448599.1">
    <property type="nucleotide sequence ID" value="NZ_AP018732.1"/>
</dbReference>
<dbReference type="AlphaFoldDB" id="A0A4P2VCM7"/>
<evidence type="ECO:0000313" key="5">
    <source>
        <dbReference type="Proteomes" id="UP000509448"/>
    </source>
</evidence>
<accession>A0A4P2VCM7</accession>
<dbReference type="PROSITE" id="PS00166">
    <property type="entry name" value="ENOYL_COA_HYDRATASE"/>
    <property type="match status" value="1"/>
</dbReference>
<dbReference type="Gene3D" id="1.10.12.10">
    <property type="entry name" value="Lyase 2-enoyl-coa Hydratase, Chain A, domain 2"/>
    <property type="match status" value="1"/>
</dbReference>
<dbReference type="InterPro" id="IPR014748">
    <property type="entry name" value="Enoyl-CoA_hydra_C"/>
</dbReference>
<sequence length="260" mass="28432">MNYSNIIYEVRDGVAWITINRPDVRNALDVSTKEEMMSALDAAERDPAVFAVVITGAGDKSFCAGADLKMFLTMREEDARSYLVLTKGLVDRIENLSKPVIAAVNGHAFGGGLELVLASDIAVAVEDALLGQTETNVGLIPGAGGTQRLPRHVGAKRAKEMIFSGRPVTAKDAEALGIVNRAVPRNDLMNVVRQYLEDLRSKSPLILSFAKRAVNASFQRPFEDGMRTESDLFAKCFSTEDQKEGVRAFLEKRKPLWKGS</sequence>
<dbReference type="InterPro" id="IPR018376">
    <property type="entry name" value="Enoyl-CoA_hyd/isom_CS"/>
</dbReference>
<dbReference type="GeneID" id="55584780"/>
<comment type="similarity">
    <text evidence="1 3">Belongs to the enoyl-CoA hydratase/isomerase family.</text>
</comment>
<protein>
    <submittedName>
        <fullName evidence="4">Enoyl-CoA hydratase</fullName>
        <ecNumber evidence="4">4.2.1.17</ecNumber>
    </submittedName>
</protein>
<dbReference type="GO" id="GO:0004300">
    <property type="term" value="F:enoyl-CoA hydratase activity"/>
    <property type="evidence" value="ECO:0007669"/>
    <property type="project" value="UniProtKB-EC"/>
</dbReference>
<dbReference type="Gene3D" id="3.90.226.10">
    <property type="entry name" value="2-enoyl-CoA Hydratase, Chain A, domain 1"/>
    <property type="match status" value="1"/>
</dbReference>
<dbReference type="PANTHER" id="PTHR11941">
    <property type="entry name" value="ENOYL-COA HYDRATASE-RELATED"/>
    <property type="match status" value="1"/>
</dbReference>
<keyword evidence="5" id="KW-1185">Reference proteome</keyword>
<dbReference type="EMBL" id="AP018732">
    <property type="protein sequence ID" value="BBE42356.1"/>
    <property type="molecule type" value="Genomic_DNA"/>
</dbReference>
<dbReference type="Pfam" id="PF00378">
    <property type="entry name" value="ECH_1"/>
    <property type="match status" value="1"/>
</dbReference>
<dbReference type="FunFam" id="3.90.226.10:FF:000009">
    <property type="entry name" value="Carnitinyl-CoA dehydratase"/>
    <property type="match status" value="1"/>
</dbReference>
<dbReference type="PANTHER" id="PTHR11941:SF54">
    <property type="entry name" value="ENOYL-COA HYDRATASE, MITOCHONDRIAL"/>
    <property type="match status" value="1"/>
</dbReference>
<keyword evidence="2 4" id="KW-0456">Lyase</keyword>
<dbReference type="EC" id="4.2.1.17" evidence="4"/>
<evidence type="ECO:0000256" key="3">
    <source>
        <dbReference type="RuleBase" id="RU003707"/>
    </source>
</evidence>
<evidence type="ECO:0000313" key="4">
    <source>
        <dbReference type="EMBL" id="BBE42356.1"/>
    </source>
</evidence>
<proteinExistence type="inferred from homology"/>
<evidence type="ECO:0000256" key="1">
    <source>
        <dbReference type="ARBA" id="ARBA00005254"/>
    </source>
</evidence>
<name>A0A4P2VCM7_9ARCH</name>
<dbReference type="InterPro" id="IPR001753">
    <property type="entry name" value="Enoyl-CoA_hydra/iso"/>
</dbReference>
<gene>
    <name evidence="4" type="ORF">NAS2_0967</name>
</gene>
<dbReference type="FunFam" id="1.10.12.10:FF:000001">
    <property type="entry name" value="Probable enoyl-CoA hydratase, mitochondrial"/>
    <property type="match status" value="1"/>
</dbReference>
<evidence type="ECO:0000256" key="2">
    <source>
        <dbReference type="ARBA" id="ARBA00023239"/>
    </source>
</evidence>
<organism evidence="4 5">
    <name type="scientific">Conexivisphaera calida</name>
    <dbReference type="NCBI Taxonomy" id="1874277"/>
    <lineage>
        <taxon>Archaea</taxon>
        <taxon>Nitrososphaerota</taxon>
        <taxon>Conexivisphaeria</taxon>
        <taxon>Conexivisphaerales</taxon>
        <taxon>Conexivisphaeraceae</taxon>
        <taxon>Conexivisphaera</taxon>
    </lineage>
</organism>
<dbReference type="OrthoDB" id="27846at2157"/>
<dbReference type="SUPFAM" id="SSF52096">
    <property type="entry name" value="ClpP/crotonase"/>
    <property type="match status" value="1"/>
</dbReference>
<dbReference type="InterPro" id="IPR029045">
    <property type="entry name" value="ClpP/crotonase-like_dom_sf"/>
</dbReference>
<reference evidence="4 5" key="1">
    <citation type="journal article" date="2019" name="ISME J.">
        <title>Isolation and characterization of a thermophilic sulfur- and iron-reducing thaumarchaeote from a terrestrial acidic hot spring.</title>
        <authorList>
            <person name="Kato S."/>
            <person name="Itoh T."/>
            <person name="Yuki M."/>
            <person name="Nagamori M."/>
            <person name="Ohnishi M."/>
            <person name="Uematsu K."/>
            <person name="Suzuki K."/>
            <person name="Takashina T."/>
            <person name="Ohkuma M."/>
        </authorList>
    </citation>
    <scope>NUCLEOTIDE SEQUENCE [LARGE SCALE GENOMIC DNA]</scope>
    <source>
        <strain evidence="4 5">NAS-02</strain>
    </source>
</reference>